<reference evidence="3" key="1">
    <citation type="submission" date="2015-07" db="EMBL/GenBank/DDBJ databases">
        <title>Genome Of Nitrogen-Fixing Cyanobacterium Nostoc piscinale CENA21 From Solimoes/Amazon River Floodplain Sediments And Comparative Genomics To Uncover Biosynthetic Natural Products Potential.</title>
        <authorList>
            <person name="Leao T.F."/>
            <person name="Leao P.N."/>
            <person name="Guimaraes P.I."/>
            <person name="de Melo A.G.C."/>
            <person name="Ramos R.T.J."/>
            <person name="Silva A."/>
            <person name="Fiore M.F."/>
            <person name="Schneider M.P.C."/>
        </authorList>
    </citation>
    <scope>NUCLEOTIDE SEQUENCE [LARGE SCALE GENOMIC DNA]</scope>
    <source>
        <strain evidence="3">CENA21</strain>
    </source>
</reference>
<dbReference type="Proteomes" id="UP000062645">
    <property type="component" value="Chromosome"/>
</dbReference>
<sequence>MARITISDLYPSSDEQYITELTAGEATKVEAGASSSFITIDTNDLIKTQQNINSILRDVSVELEQTISNLQQQQQQPNNRYGQRSRYGGYYTDY</sequence>
<protein>
    <submittedName>
        <fullName evidence="2">Uncharacterized protein</fullName>
    </submittedName>
</protein>
<dbReference type="KEGG" id="npz:ACX27_20200"/>
<dbReference type="PATRIC" id="fig|224013.5.peg.4831"/>
<feature type="compositionally biased region" description="Low complexity" evidence="1">
    <location>
        <begin position="71"/>
        <end position="94"/>
    </location>
</feature>
<reference evidence="2 3" key="2">
    <citation type="journal article" date="2016" name="Genome Announc.">
        <title>Draft Genome Sequence of the N2-Fixing Cyanobacterium Nostoc piscinale CENA21, Isolated from the Brazilian Amazon Floodplain.</title>
        <authorList>
            <person name="Leao T."/>
            <person name="Guimaraes P.I."/>
            <person name="de Melo A.G."/>
            <person name="Ramos R.T."/>
            <person name="Leao P.N."/>
            <person name="Silva A."/>
            <person name="Fiore M.F."/>
            <person name="Schneider M.P."/>
        </authorList>
    </citation>
    <scope>NUCLEOTIDE SEQUENCE [LARGE SCALE GENOMIC DNA]</scope>
    <source>
        <strain evidence="2 3">CENA21</strain>
    </source>
</reference>
<keyword evidence="3" id="KW-1185">Reference proteome</keyword>
<feature type="region of interest" description="Disordered" evidence="1">
    <location>
        <begin position="70"/>
        <end position="94"/>
    </location>
</feature>
<gene>
    <name evidence="2" type="ORF">ACX27_20200</name>
</gene>
<evidence type="ECO:0000256" key="1">
    <source>
        <dbReference type="SAM" id="MobiDB-lite"/>
    </source>
</evidence>
<proteinExistence type="predicted"/>
<dbReference type="AlphaFoldDB" id="A0A0M4SZ32"/>
<dbReference type="RefSeq" id="WP_062295178.1">
    <property type="nucleotide sequence ID" value="NZ_CP012036.1"/>
</dbReference>
<dbReference type="EMBL" id="CP012036">
    <property type="protein sequence ID" value="ALF54634.1"/>
    <property type="molecule type" value="Genomic_DNA"/>
</dbReference>
<evidence type="ECO:0000313" key="3">
    <source>
        <dbReference type="Proteomes" id="UP000062645"/>
    </source>
</evidence>
<dbReference type="OrthoDB" id="490799at2"/>
<name>A0A0M4SZ32_9NOSO</name>
<accession>A0A0M4SZ32</accession>
<evidence type="ECO:0000313" key="2">
    <source>
        <dbReference type="EMBL" id="ALF54634.1"/>
    </source>
</evidence>
<organism evidence="2 3">
    <name type="scientific">Nostoc piscinale CENA21</name>
    <dbReference type="NCBI Taxonomy" id="224013"/>
    <lineage>
        <taxon>Bacteria</taxon>
        <taxon>Bacillati</taxon>
        <taxon>Cyanobacteriota</taxon>
        <taxon>Cyanophyceae</taxon>
        <taxon>Nostocales</taxon>
        <taxon>Nostocaceae</taxon>
        <taxon>Nostoc</taxon>
    </lineage>
</organism>